<dbReference type="GO" id="GO:0004842">
    <property type="term" value="F:ubiquitin-protein transferase activity"/>
    <property type="evidence" value="ECO:0007669"/>
    <property type="project" value="TreeGrafter"/>
</dbReference>
<keyword evidence="7" id="KW-0862">Zinc</keyword>
<dbReference type="SMART" id="SM00744">
    <property type="entry name" value="RINGv"/>
    <property type="match status" value="1"/>
</dbReference>
<feature type="compositionally biased region" description="Low complexity" evidence="10">
    <location>
        <begin position="65"/>
        <end position="89"/>
    </location>
</feature>
<dbReference type="PROSITE" id="PS51292">
    <property type="entry name" value="ZF_RING_CH"/>
    <property type="match status" value="1"/>
</dbReference>
<keyword evidence="3 11" id="KW-0812">Transmembrane</keyword>
<reference evidence="13" key="2">
    <citation type="submission" date="2021-09" db="EMBL/GenBank/DDBJ databases">
        <authorList>
            <person name="Jia N."/>
            <person name="Wang J."/>
            <person name="Shi W."/>
            <person name="Du L."/>
            <person name="Sun Y."/>
            <person name="Zhan W."/>
            <person name="Jiang J."/>
            <person name="Wang Q."/>
            <person name="Zhang B."/>
            <person name="Ji P."/>
            <person name="Sakyi L.B."/>
            <person name="Cui X."/>
            <person name="Yuan T."/>
            <person name="Jiang B."/>
            <person name="Yang W."/>
            <person name="Lam T.T.-Y."/>
            <person name="Chang Q."/>
            <person name="Ding S."/>
            <person name="Wang X."/>
            <person name="Zhu J."/>
            <person name="Ruan X."/>
            <person name="Zhao L."/>
            <person name="Wei J."/>
            <person name="Que T."/>
            <person name="Du C."/>
            <person name="Cheng J."/>
            <person name="Dai P."/>
            <person name="Han X."/>
            <person name="Huang E."/>
            <person name="Gao Y."/>
            <person name="Liu J."/>
            <person name="Shao H."/>
            <person name="Ye R."/>
            <person name="Li L."/>
            <person name="Wei W."/>
            <person name="Wang X."/>
            <person name="Wang C."/>
            <person name="Huo Q."/>
            <person name="Li W."/>
            <person name="Guo W."/>
            <person name="Chen H."/>
            <person name="Chen S."/>
            <person name="Zhou L."/>
            <person name="Zhou L."/>
            <person name="Ni X."/>
            <person name="Tian J."/>
            <person name="Zhou Y."/>
            <person name="Sheng Y."/>
            <person name="Liu T."/>
            <person name="Pan Y."/>
            <person name="Xia L."/>
            <person name="Li J."/>
            <person name="Zhao F."/>
            <person name="Cao W."/>
        </authorList>
    </citation>
    <scope>NUCLEOTIDE SEQUENCE</scope>
    <source>
        <strain evidence="13">Rmic-2018</strain>
        <tissue evidence="13">Larvae</tissue>
    </source>
</reference>
<dbReference type="OMA" id="DGAPTCR"/>
<dbReference type="PANTHER" id="PTHR46065:SF3">
    <property type="entry name" value="FI20425P1"/>
    <property type="match status" value="1"/>
</dbReference>
<dbReference type="Gene3D" id="3.30.40.10">
    <property type="entry name" value="Zinc/RING finger domain, C3HC4 (zinc finger)"/>
    <property type="match status" value="1"/>
</dbReference>
<dbReference type="EMBL" id="JABSTU010000004">
    <property type="protein sequence ID" value="KAH8034167.1"/>
    <property type="molecule type" value="Genomic_DNA"/>
</dbReference>
<feature type="domain" description="RING-CH-type" evidence="12">
    <location>
        <begin position="93"/>
        <end position="155"/>
    </location>
</feature>
<accession>A0A9J6EIR3</accession>
<evidence type="ECO:0000256" key="9">
    <source>
        <dbReference type="ARBA" id="ARBA00023136"/>
    </source>
</evidence>
<evidence type="ECO:0000256" key="1">
    <source>
        <dbReference type="ARBA" id="ARBA00004141"/>
    </source>
</evidence>
<evidence type="ECO:0000256" key="7">
    <source>
        <dbReference type="ARBA" id="ARBA00022833"/>
    </source>
</evidence>
<keyword evidence="4" id="KW-0479">Metal-binding</keyword>
<dbReference type="PANTHER" id="PTHR46065">
    <property type="entry name" value="E3 UBIQUITIN-PROTEIN LIGASE MARCH 2/3 FAMILY MEMBER"/>
    <property type="match status" value="1"/>
</dbReference>
<comment type="subcellular location">
    <subcellularLocation>
        <location evidence="1">Membrane</location>
        <topology evidence="1">Multi-pass membrane protein</topology>
    </subcellularLocation>
</comment>
<keyword evidence="5" id="KW-0863">Zinc-finger</keyword>
<feature type="transmembrane region" description="Helical" evidence="11">
    <location>
        <begin position="174"/>
        <end position="200"/>
    </location>
</feature>
<comment type="caution">
    <text evidence="13">The sequence shown here is derived from an EMBL/GenBank/DDBJ whole genome shotgun (WGS) entry which is preliminary data.</text>
</comment>
<dbReference type="AlphaFoldDB" id="A0A9J6EIR3"/>
<dbReference type="GO" id="GO:0008270">
    <property type="term" value="F:zinc ion binding"/>
    <property type="evidence" value="ECO:0007669"/>
    <property type="project" value="UniProtKB-KW"/>
</dbReference>
<evidence type="ECO:0000256" key="6">
    <source>
        <dbReference type="ARBA" id="ARBA00022786"/>
    </source>
</evidence>
<gene>
    <name evidence="13" type="ORF">HPB51_021557</name>
</gene>
<organism evidence="13 14">
    <name type="scientific">Rhipicephalus microplus</name>
    <name type="common">Cattle tick</name>
    <name type="synonym">Boophilus microplus</name>
    <dbReference type="NCBI Taxonomy" id="6941"/>
    <lineage>
        <taxon>Eukaryota</taxon>
        <taxon>Metazoa</taxon>
        <taxon>Ecdysozoa</taxon>
        <taxon>Arthropoda</taxon>
        <taxon>Chelicerata</taxon>
        <taxon>Arachnida</taxon>
        <taxon>Acari</taxon>
        <taxon>Parasitiformes</taxon>
        <taxon>Ixodida</taxon>
        <taxon>Ixodoidea</taxon>
        <taxon>Ixodidae</taxon>
        <taxon>Rhipicephalinae</taxon>
        <taxon>Rhipicephalus</taxon>
        <taxon>Boophilus</taxon>
    </lineage>
</organism>
<feature type="region of interest" description="Disordered" evidence="10">
    <location>
        <begin position="16"/>
        <end position="51"/>
    </location>
</feature>
<evidence type="ECO:0000256" key="3">
    <source>
        <dbReference type="ARBA" id="ARBA00022692"/>
    </source>
</evidence>
<evidence type="ECO:0000313" key="13">
    <source>
        <dbReference type="EMBL" id="KAH8034167.1"/>
    </source>
</evidence>
<evidence type="ECO:0000256" key="11">
    <source>
        <dbReference type="SAM" id="Phobius"/>
    </source>
</evidence>
<evidence type="ECO:0000256" key="4">
    <source>
        <dbReference type="ARBA" id="ARBA00022723"/>
    </source>
</evidence>
<keyword evidence="2" id="KW-0808">Transferase</keyword>
<protein>
    <recommendedName>
        <fullName evidence="12">RING-CH-type domain-containing protein</fullName>
    </recommendedName>
</protein>
<evidence type="ECO:0000313" key="14">
    <source>
        <dbReference type="Proteomes" id="UP000821866"/>
    </source>
</evidence>
<dbReference type="InterPro" id="IPR013083">
    <property type="entry name" value="Znf_RING/FYVE/PHD"/>
</dbReference>
<dbReference type="GO" id="GO:0016020">
    <property type="term" value="C:membrane"/>
    <property type="evidence" value="ECO:0007669"/>
    <property type="project" value="UniProtKB-SubCell"/>
</dbReference>
<keyword evidence="9 11" id="KW-0472">Membrane</keyword>
<dbReference type="VEuPathDB" id="VectorBase:LOC119162069"/>
<reference evidence="13" key="1">
    <citation type="journal article" date="2020" name="Cell">
        <title>Large-Scale Comparative Analyses of Tick Genomes Elucidate Their Genetic Diversity and Vector Capacities.</title>
        <authorList>
            <consortium name="Tick Genome and Microbiome Consortium (TIGMIC)"/>
            <person name="Jia N."/>
            <person name="Wang J."/>
            <person name="Shi W."/>
            <person name="Du L."/>
            <person name="Sun Y."/>
            <person name="Zhan W."/>
            <person name="Jiang J.F."/>
            <person name="Wang Q."/>
            <person name="Zhang B."/>
            <person name="Ji P."/>
            <person name="Bell-Sakyi L."/>
            <person name="Cui X.M."/>
            <person name="Yuan T.T."/>
            <person name="Jiang B.G."/>
            <person name="Yang W.F."/>
            <person name="Lam T.T."/>
            <person name="Chang Q.C."/>
            <person name="Ding S.J."/>
            <person name="Wang X.J."/>
            <person name="Zhu J.G."/>
            <person name="Ruan X.D."/>
            <person name="Zhao L."/>
            <person name="Wei J.T."/>
            <person name="Ye R.Z."/>
            <person name="Que T.C."/>
            <person name="Du C.H."/>
            <person name="Zhou Y.H."/>
            <person name="Cheng J.X."/>
            <person name="Dai P.F."/>
            <person name="Guo W.B."/>
            <person name="Han X.H."/>
            <person name="Huang E.J."/>
            <person name="Li L.F."/>
            <person name="Wei W."/>
            <person name="Gao Y.C."/>
            <person name="Liu J.Z."/>
            <person name="Shao H.Z."/>
            <person name="Wang X."/>
            <person name="Wang C.C."/>
            <person name="Yang T.C."/>
            <person name="Huo Q.B."/>
            <person name="Li W."/>
            <person name="Chen H.Y."/>
            <person name="Chen S.E."/>
            <person name="Zhou L.G."/>
            <person name="Ni X.B."/>
            <person name="Tian J.H."/>
            <person name="Sheng Y."/>
            <person name="Liu T."/>
            <person name="Pan Y.S."/>
            <person name="Xia L.Y."/>
            <person name="Li J."/>
            <person name="Zhao F."/>
            <person name="Cao W.C."/>
        </authorList>
    </citation>
    <scope>NUCLEOTIDE SEQUENCE</scope>
    <source>
        <strain evidence="13">Rmic-2018</strain>
    </source>
</reference>
<evidence type="ECO:0000259" key="12">
    <source>
        <dbReference type="PROSITE" id="PS51292"/>
    </source>
</evidence>
<name>A0A9J6EIR3_RHIMP</name>
<dbReference type="Pfam" id="PF12906">
    <property type="entry name" value="RINGv"/>
    <property type="match status" value="1"/>
</dbReference>
<evidence type="ECO:0000256" key="2">
    <source>
        <dbReference type="ARBA" id="ARBA00022679"/>
    </source>
</evidence>
<dbReference type="OrthoDB" id="6512904at2759"/>
<keyword evidence="14" id="KW-1185">Reference proteome</keyword>
<dbReference type="GO" id="GO:0016567">
    <property type="term" value="P:protein ubiquitination"/>
    <property type="evidence" value="ECO:0007669"/>
    <property type="project" value="TreeGrafter"/>
</dbReference>
<feature type="compositionally biased region" description="Polar residues" evidence="10">
    <location>
        <begin position="33"/>
        <end position="42"/>
    </location>
</feature>
<evidence type="ECO:0000256" key="10">
    <source>
        <dbReference type="SAM" id="MobiDB-lite"/>
    </source>
</evidence>
<dbReference type="InterPro" id="IPR011016">
    <property type="entry name" value="Znf_RING-CH"/>
</dbReference>
<proteinExistence type="predicted"/>
<keyword evidence="6" id="KW-0833">Ubl conjugation pathway</keyword>
<keyword evidence="8 11" id="KW-1133">Transmembrane helix</keyword>
<dbReference type="Proteomes" id="UP000821866">
    <property type="component" value="Chromosome 2"/>
</dbReference>
<evidence type="ECO:0000256" key="8">
    <source>
        <dbReference type="ARBA" id="ARBA00022989"/>
    </source>
</evidence>
<feature type="transmembrane region" description="Helical" evidence="11">
    <location>
        <begin position="206"/>
        <end position="227"/>
    </location>
</feature>
<evidence type="ECO:0000256" key="5">
    <source>
        <dbReference type="ARBA" id="ARBA00022771"/>
    </source>
</evidence>
<feature type="region of interest" description="Disordered" evidence="10">
    <location>
        <begin position="64"/>
        <end position="91"/>
    </location>
</feature>
<sequence length="260" mass="29381">MSFFANVQVVDNVEAQANEELEMDELSRRSTTTEDTSATGQSAEERENVEVDLVHQHGGMEDDAISTASSAERSSTESDATESTSASHAAEAERPMAHLSCRLCSEDENAPEEPLYQCPCRCIDTYVHQSCLEQLLYQRPEGGVCAVCHTRYPVRRQTKPLWLSFWDKESREDAILFLAYMVFNLGNIGVLTMAWMYVLVEYSPKSWLPTASLALALFVISVFWIGFACQRLSVHFMNLVQWRRDNTTLKVLFTNKVTQA</sequence>